<dbReference type="EMBL" id="OV696686">
    <property type="protein sequence ID" value="CAH1229124.1"/>
    <property type="molecule type" value="Genomic_DNA"/>
</dbReference>
<dbReference type="FunFam" id="1.10.10.10:FF:000275">
    <property type="entry name" value="CST complex subunit STN1"/>
    <property type="match status" value="1"/>
</dbReference>
<keyword evidence="4" id="KW-0158">Chromosome</keyword>
<dbReference type="InterPro" id="IPR040260">
    <property type="entry name" value="RFA2-like"/>
</dbReference>
<evidence type="ECO:0000256" key="9">
    <source>
        <dbReference type="ARBA" id="ARBA00030852"/>
    </source>
</evidence>
<dbReference type="SUPFAM" id="SSF50249">
    <property type="entry name" value="Nucleic acid-binding proteins"/>
    <property type="match status" value="1"/>
</dbReference>
<dbReference type="SUPFAM" id="SSF46785">
    <property type="entry name" value="Winged helix' DNA-binding domain"/>
    <property type="match status" value="1"/>
</dbReference>
<dbReference type="InterPro" id="IPR015253">
    <property type="entry name" value="CST_STN1_C"/>
</dbReference>
<proteinExistence type="predicted"/>
<gene>
    <name evidence="11" type="primary">STN1</name>
    <name evidence="11" type="ORF">BLAG_LOCUS785</name>
</gene>
<evidence type="ECO:0000256" key="3">
    <source>
        <dbReference type="ARBA" id="ARBA00017411"/>
    </source>
</evidence>
<evidence type="ECO:0000313" key="11">
    <source>
        <dbReference type="EMBL" id="CAH1229124.1"/>
    </source>
</evidence>
<dbReference type="GO" id="GO:0003677">
    <property type="term" value="F:DNA binding"/>
    <property type="evidence" value="ECO:0007669"/>
    <property type="project" value="UniProtKB-KW"/>
</dbReference>
<evidence type="ECO:0000256" key="4">
    <source>
        <dbReference type="ARBA" id="ARBA00022454"/>
    </source>
</evidence>
<sequence>MAEGPSTLESSSQVDNEKSYSYLPQTYWGLDPLHRAFVKMFIRDVLEMDNYPGHPALNVYAYKNHPISRVDLLGWVVRVEEREKLFNYAIDDGTGVIGCTCWKPRVQSTTGKGLIDDNDYSTTGASTSANSAEQEFAEFLASKMQEIKKCVRQLRQPVKLGDLLHVRGRIKSYRGRREVGAAYFHLVVDPTCSTEIRRTMEQLQLYQDFYDVPFQLPRCQEGGDSSEAGVVKSLQDAIANFLSTNSTVLNFEIKELATVDSLMAIVQKARKENDSTINAKQVFSLFTRAVGGLEELGIVYKSDKDNLYVVIDRDATLESSVLDIVRRESQKPKYSESGCHYRHILDCLRTNHRFSGVSPNVVVHILDKLESQSDVISTSENYYIAF</sequence>
<feature type="domain" description="Stn1 C-terminal" evidence="10">
    <location>
        <begin position="231"/>
        <end position="386"/>
    </location>
</feature>
<evidence type="ECO:0000256" key="7">
    <source>
        <dbReference type="ARBA" id="ARBA00023242"/>
    </source>
</evidence>
<keyword evidence="12" id="KW-1185">Reference proteome</keyword>
<reference evidence="11" key="1">
    <citation type="submission" date="2022-01" db="EMBL/GenBank/DDBJ databases">
        <authorList>
            <person name="Braso-Vives M."/>
        </authorList>
    </citation>
    <scope>NUCLEOTIDE SEQUENCE</scope>
</reference>
<keyword evidence="6" id="KW-0238">DNA-binding</keyword>
<protein>
    <recommendedName>
        <fullName evidence="3">CST complex subunit STN1</fullName>
    </recommendedName>
    <alternativeName>
        <fullName evidence="9">Oligonucleotide/oligosaccharide-binding fold-containing protein 1</fullName>
    </alternativeName>
    <alternativeName>
        <fullName evidence="8">Suppressor of cdc thirteen homolog</fullName>
    </alternativeName>
</protein>
<evidence type="ECO:0000256" key="8">
    <source>
        <dbReference type="ARBA" id="ARBA00030039"/>
    </source>
</evidence>
<dbReference type="InterPro" id="IPR042082">
    <property type="entry name" value="CST_Stn1_wHTH1_sf"/>
</dbReference>
<dbReference type="Pfam" id="PF09170">
    <property type="entry name" value="STN1_2"/>
    <property type="match status" value="1"/>
</dbReference>
<evidence type="ECO:0000313" key="12">
    <source>
        <dbReference type="Proteomes" id="UP000838412"/>
    </source>
</evidence>
<evidence type="ECO:0000256" key="6">
    <source>
        <dbReference type="ARBA" id="ARBA00023125"/>
    </source>
</evidence>
<dbReference type="Gene3D" id="1.10.10.10">
    <property type="entry name" value="Winged helix-like DNA-binding domain superfamily/Winged helix DNA-binding domain"/>
    <property type="match status" value="1"/>
</dbReference>
<name>A0A8J9VBI9_BRALA</name>
<dbReference type="Proteomes" id="UP000838412">
    <property type="component" value="Chromosome 1"/>
</dbReference>
<dbReference type="PANTHER" id="PTHR13989">
    <property type="entry name" value="REPLICATION PROTEIN A-RELATED"/>
    <property type="match status" value="1"/>
</dbReference>
<evidence type="ECO:0000259" key="10">
    <source>
        <dbReference type="Pfam" id="PF09170"/>
    </source>
</evidence>
<keyword evidence="7" id="KW-0539">Nucleus</keyword>
<evidence type="ECO:0000256" key="2">
    <source>
        <dbReference type="ARBA" id="ARBA00004574"/>
    </source>
</evidence>
<dbReference type="OrthoDB" id="77828at2759"/>
<dbReference type="GO" id="GO:0000781">
    <property type="term" value="C:chromosome, telomeric region"/>
    <property type="evidence" value="ECO:0007669"/>
    <property type="project" value="UniProtKB-SubCell"/>
</dbReference>
<dbReference type="Gene3D" id="2.40.50.140">
    <property type="entry name" value="Nucleic acid-binding proteins"/>
    <property type="match status" value="1"/>
</dbReference>
<dbReference type="AlphaFoldDB" id="A0A8J9VBI9"/>
<dbReference type="InterPro" id="IPR036388">
    <property type="entry name" value="WH-like_DNA-bd_sf"/>
</dbReference>
<accession>A0A8J9VBI9</accession>
<organism evidence="11 12">
    <name type="scientific">Branchiostoma lanceolatum</name>
    <name type="common">Common lancelet</name>
    <name type="synonym">Amphioxus lanceolatum</name>
    <dbReference type="NCBI Taxonomy" id="7740"/>
    <lineage>
        <taxon>Eukaryota</taxon>
        <taxon>Metazoa</taxon>
        <taxon>Chordata</taxon>
        <taxon>Cephalochordata</taxon>
        <taxon>Leptocardii</taxon>
        <taxon>Amphioxiformes</taxon>
        <taxon>Branchiostomatidae</taxon>
        <taxon>Branchiostoma</taxon>
    </lineage>
</organism>
<comment type="subcellular location">
    <subcellularLocation>
        <location evidence="2">Chromosome</location>
        <location evidence="2">Telomere</location>
    </subcellularLocation>
    <subcellularLocation>
        <location evidence="1">Nucleus</location>
    </subcellularLocation>
</comment>
<dbReference type="InterPro" id="IPR012340">
    <property type="entry name" value="NA-bd_OB-fold"/>
</dbReference>
<dbReference type="GO" id="GO:0005634">
    <property type="term" value="C:nucleus"/>
    <property type="evidence" value="ECO:0007669"/>
    <property type="project" value="UniProtKB-SubCell"/>
</dbReference>
<dbReference type="Gene3D" id="1.10.10.980">
    <property type="entry name" value="CST, Suppressor of Cdc13 homolog, complex subunit STN1, N-terminal domain"/>
    <property type="match status" value="1"/>
</dbReference>
<dbReference type="InterPro" id="IPR036390">
    <property type="entry name" value="WH_DNA-bd_sf"/>
</dbReference>
<evidence type="ECO:0000256" key="1">
    <source>
        <dbReference type="ARBA" id="ARBA00004123"/>
    </source>
</evidence>
<keyword evidence="5" id="KW-0779">Telomere</keyword>
<dbReference type="PANTHER" id="PTHR13989:SF33">
    <property type="entry name" value="CST COMPLEX SUBUNIT STN1"/>
    <property type="match status" value="1"/>
</dbReference>
<evidence type="ECO:0000256" key="5">
    <source>
        <dbReference type="ARBA" id="ARBA00022895"/>
    </source>
</evidence>